<gene>
    <name evidence="2" type="ORF">BKCO1_2700017</name>
</gene>
<feature type="compositionally biased region" description="Polar residues" evidence="1">
    <location>
        <begin position="266"/>
        <end position="275"/>
    </location>
</feature>
<accession>A0A1J9QZL6</accession>
<feature type="compositionally biased region" description="Basic and acidic residues" evidence="1">
    <location>
        <begin position="291"/>
        <end position="322"/>
    </location>
</feature>
<feature type="compositionally biased region" description="Polar residues" evidence="1">
    <location>
        <begin position="146"/>
        <end position="165"/>
    </location>
</feature>
<organism evidence="2 3">
    <name type="scientific">Diplodia corticola</name>
    <dbReference type="NCBI Taxonomy" id="236234"/>
    <lineage>
        <taxon>Eukaryota</taxon>
        <taxon>Fungi</taxon>
        <taxon>Dikarya</taxon>
        <taxon>Ascomycota</taxon>
        <taxon>Pezizomycotina</taxon>
        <taxon>Dothideomycetes</taxon>
        <taxon>Dothideomycetes incertae sedis</taxon>
        <taxon>Botryosphaeriales</taxon>
        <taxon>Botryosphaeriaceae</taxon>
        <taxon>Diplodia</taxon>
    </lineage>
</organism>
<feature type="region of interest" description="Disordered" evidence="1">
    <location>
        <begin position="141"/>
        <end position="179"/>
    </location>
</feature>
<dbReference type="OrthoDB" id="5395975at2759"/>
<name>A0A1J9QZL6_9PEZI</name>
<feature type="compositionally biased region" description="Pro residues" evidence="1">
    <location>
        <begin position="238"/>
        <end position="250"/>
    </location>
</feature>
<dbReference type="AlphaFoldDB" id="A0A1J9QZL6"/>
<reference evidence="2 3" key="1">
    <citation type="submission" date="2016-10" db="EMBL/GenBank/DDBJ databases">
        <title>Proteomics and genomics reveal pathogen-plant mechanisms compatible with a hemibiotrophic lifestyle of Diplodia corticola.</title>
        <authorList>
            <person name="Fernandes I."/>
            <person name="De Jonge R."/>
            <person name="Van De Peer Y."/>
            <person name="Devreese B."/>
            <person name="Alves A."/>
            <person name="Esteves A.C."/>
        </authorList>
    </citation>
    <scope>NUCLEOTIDE SEQUENCE [LARGE SCALE GENOMIC DNA]</scope>
    <source>
        <strain evidence="2 3">CBS 112549</strain>
    </source>
</reference>
<dbReference type="RefSeq" id="XP_020130092.1">
    <property type="nucleotide sequence ID" value="XM_020273544.1"/>
</dbReference>
<dbReference type="Proteomes" id="UP000183809">
    <property type="component" value="Unassembled WGS sequence"/>
</dbReference>
<keyword evidence="3" id="KW-1185">Reference proteome</keyword>
<protein>
    <submittedName>
        <fullName evidence="2">Cellulose biosynthesis protein</fullName>
    </submittedName>
</protein>
<evidence type="ECO:0000313" key="3">
    <source>
        <dbReference type="Proteomes" id="UP000183809"/>
    </source>
</evidence>
<feature type="region of interest" description="Disordered" evidence="1">
    <location>
        <begin position="192"/>
        <end position="353"/>
    </location>
</feature>
<evidence type="ECO:0000313" key="2">
    <source>
        <dbReference type="EMBL" id="OJD33832.1"/>
    </source>
</evidence>
<dbReference type="STRING" id="236234.A0A1J9QZL6"/>
<evidence type="ECO:0000256" key="1">
    <source>
        <dbReference type="SAM" id="MobiDB-lite"/>
    </source>
</evidence>
<dbReference type="EMBL" id="MNUE01000027">
    <property type="protein sequence ID" value="OJD33832.1"/>
    <property type="molecule type" value="Genomic_DNA"/>
</dbReference>
<feature type="region of interest" description="Disordered" evidence="1">
    <location>
        <begin position="38"/>
        <end position="80"/>
    </location>
</feature>
<proteinExistence type="predicted"/>
<feature type="compositionally biased region" description="Basic and acidic residues" evidence="1">
    <location>
        <begin position="62"/>
        <end position="73"/>
    </location>
</feature>
<comment type="caution">
    <text evidence="2">The sequence shown here is derived from an EMBL/GenBank/DDBJ whole genome shotgun (WGS) entry which is preliminary data.</text>
</comment>
<dbReference type="GeneID" id="31013805"/>
<sequence>MKEILVHLSAPTSRKDDERYRRLAEAYDDFEPATTIDCTARKHMNPPVDPGDYQTPANSKGFQDRNPRPDDAKAGASAVRVAETPAAAGFVETAQIVPASRQSVAKGKRPEIFAQAPDFGSFMSTPASGSPVEQLHELEKRWAHQKPSSVKRSASSQPRTSTGGSTPRPLYTEDTQEALAMLEDYVDTSFYGSDAPFSDIESPITQGTSKRPRLSFEPSPSETYRAQYHAGTRKSTTPPIPSTWIPPPRTPPREDMSSQMIDDYGFSNSESSLRNSEGPRPMVESNVGADENLRPAPENDVRQPSEVPESHGAHQEGARQEPRQSQVSTQDVSDDSPAIGAPNAGGERRADATTTPLEPSIALAAAHAHGSPNCDFGSLPLQLFPKATPSGSKRVFNEVTSMLQLYAEKASIAKHYKPALVWRDIRPTERGCWMFDTSNWSHTRQHEFWTRMEYLTKHGYLGNAWLQRNIAKDWKRGGTDGREAEGLGVVWMFCWGQAVPYLWIVLLTESHLEIRRKKSSARWVVGPMESLEIVVKMPEPAND</sequence>